<accession>A0ABM5WCQ1</accession>
<evidence type="ECO:0000313" key="2">
    <source>
        <dbReference type="Proteomes" id="UP000065511"/>
    </source>
</evidence>
<proteinExistence type="predicted"/>
<dbReference type="Pfam" id="PF08002">
    <property type="entry name" value="DUF1697"/>
    <property type="match status" value="1"/>
</dbReference>
<evidence type="ECO:0008006" key="3">
    <source>
        <dbReference type="Google" id="ProtNLM"/>
    </source>
</evidence>
<name>A0ABM5WCQ1_9ENTE</name>
<sequence>MNRYISLLRGINVSGKNKISMPQLKITFEELGFSNVSTYINSGNVLFNSERTDKNELVIIIKKAIQDDFQLELPVVVVTSEELQDTFKNAPDWWNTANKEVYHNTIFMVSPTTVEEVVEVMGELKPEYEKIHLYNDVIFWSADLKNFSKTRWSKLASSSVNNKVTVRNANTVKKLIELAKT</sequence>
<dbReference type="InterPro" id="IPR012545">
    <property type="entry name" value="DUF1697"/>
</dbReference>
<dbReference type="PANTHER" id="PTHR36439:SF1">
    <property type="entry name" value="DUF1697 DOMAIN-CONTAINING PROTEIN"/>
    <property type="match status" value="1"/>
</dbReference>
<reference evidence="1 2" key="1">
    <citation type="submission" date="2015-12" db="EMBL/GenBank/DDBJ databases">
        <authorList>
            <person name="Lauer A."/>
            <person name="Humrighouse B."/>
            <person name="Loparev V."/>
            <person name="Shewmaker P.L."/>
            <person name="Whitney A.M."/>
            <person name="McLaughlin R.W."/>
        </authorList>
    </citation>
    <scope>NUCLEOTIDE SEQUENCE [LARGE SCALE GENOMIC DNA]</scope>
    <source>
        <strain evidence="1 2">LMG 23085</strain>
    </source>
</reference>
<gene>
    <name evidence="1" type="ORF">ATZ33_14800</name>
</gene>
<dbReference type="PIRSF" id="PIRSF008502">
    <property type="entry name" value="UCP008502"/>
    <property type="match status" value="1"/>
</dbReference>
<dbReference type="EMBL" id="CP013614">
    <property type="protein sequence ID" value="ALS02597.1"/>
    <property type="molecule type" value="Genomic_DNA"/>
</dbReference>
<dbReference type="Proteomes" id="UP000065511">
    <property type="component" value="Chromosome"/>
</dbReference>
<dbReference type="Gene3D" id="3.30.70.1260">
    <property type="entry name" value="bacterial protein sp0830 like"/>
    <property type="match status" value="1"/>
</dbReference>
<evidence type="ECO:0000313" key="1">
    <source>
        <dbReference type="EMBL" id="ALS02597.1"/>
    </source>
</evidence>
<dbReference type="RefSeq" id="WP_071876087.1">
    <property type="nucleotide sequence ID" value="NZ_JXLC01000001.1"/>
</dbReference>
<organism evidence="1 2">
    <name type="scientific">Enterococcus silesiacus</name>
    <dbReference type="NCBI Taxonomy" id="332949"/>
    <lineage>
        <taxon>Bacteria</taxon>
        <taxon>Bacillati</taxon>
        <taxon>Bacillota</taxon>
        <taxon>Bacilli</taxon>
        <taxon>Lactobacillales</taxon>
        <taxon>Enterococcaceae</taxon>
        <taxon>Enterococcus</taxon>
    </lineage>
</organism>
<dbReference type="PANTHER" id="PTHR36439">
    <property type="entry name" value="BLL4334 PROTEIN"/>
    <property type="match status" value="1"/>
</dbReference>
<dbReference type="SUPFAM" id="SSF160379">
    <property type="entry name" value="SP0830-like"/>
    <property type="match status" value="1"/>
</dbReference>
<keyword evidence="2" id="KW-1185">Reference proteome</keyword>
<protein>
    <recommendedName>
        <fullName evidence="3">DUF1697 domain-containing protein</fullName>
    </recommendedName>
</protein>
<dbReference type="Gene3D" id="3.30.70.1280">
    <property type="entry name" value="SP0830-like domains"/>
    <property type="match status" value="1"/>
</dbReference>